<keyword evidence="2" id="KW-0645">Protease</keyword>
<evidence type="ECO:0000313" key="7">
    <source>
        <dbReference type="EMBL" id="PWQ97215.1"/>
    </source>
</evidence>
<dbReference type="FunFam" id="3.40.50.1820:FF:000005">
    <property type="entry name" value="Prolyl endopeptidase"/>
    <property type="match status" value="1"/>
</dbReference>
<evidence type="ECO:0000256" key="3">
    <source>
        <dbReference type="ARBA" id="ARBA00022801"/>
    </source>
</evidence>
<accession>A0A317CEY6</accession>
<name>A0A317CEY6_9GAMM</name>
<comment type="caution">
    <text evidence="7">The sequence shown here is derived from an EMBL/GenBank/DDBJ whole genome shotgun (WGS) entry which is preliminary data.</text>
</comment>
<sequence>MDNKKTITPPVATKHPVTTTIHNHQRTDDYAWIRNKESDEVKAYLDAENAYTQANMKHTDSLQTELYNEMLSHIEENDASTPVKVGDYFYYHRIDEGKQYWAHYRKHLSLDAEEEVLLDENELAESGGHDYFELGALEVSPDHQWLAYSTDTTGAETYTIQVKHLSSGVLLNDKLENNAGTVSWGDSNTLFYTTEESDTKRSDKLYRHTLKTSQSDDTLIFHDDDGLFNVSAGLSKDEKYLFITSASIETTEYHFIPTDAITQAATPIQKRVTGLRYSVEHHNGFFYVLTNADKATNQKLVTCPVETPSQAHWETLIPHRDDVQLEHIELFNEFMVRYEREGGLHHLRVTKLADQSTHTISLPEPIYSVGPAANPEFNTNTLRFVYTSLVTPMSTFDYDMNTHERELMKQTKVPGYDASLYTSERIFATADDGTQIPISLVYRKSAWTGSPTYCHLYGYGSYGHTIEPTFSTTRLSLLDRGMVYAIAHIRGEEIYGRSWYEDGKFLNKKNTFTDFISCAKHLIAENYTQAQKLSTEGRSAGGLLMGAVLNMAPELFHVALAGVPFVDVINTMLDESIPLTIGEFEEWGNPKDEEYYHYMLSYSPYDNVTAQDYPAILVTAGLNDPRVQYWEPAKWVAKLRANKTDNNPLYLHMHMGAGHFASSGRYAYLKDLAFDYAFLLDQLDIADNKL</sequence>
<dbReference type="SUPFAM" id="SSF50993">
    <property type="entry name" value="Peptidase/esterase 'gauge' domain"/>
    <property type="match status" value="1"/>
</dbReference>
<dbReference type="OrthoDB" id="9801421at2"/>
<dbReference type="PANTHER" id="PTHR11757:SF19">
    <property type="entry name" value="PROLYL ENDOPEPTIDASE-LIKE"/>
    <property type="match status" value="1"/>
</dbReference>
<evidence type="ECO:0000256" key="2">
    <source>
        <dbReference type="ARBA" id="ARBA00022670"/>
    </source>
</evidence>
<evidence type="ECO:0000259" key="5">
    <source>
        <dbReference type="Pfam" id="PF00326"/>
    </source>
</evidence>
<evidence type="ECO:0000256" key="1">
    <source>
        <dbReference type="ARBA" id="ARBA00005228"/>
    </source>
</evidence>
<dbReference type="Pfam" id="PF02897">
    <property type="entry name" value="Peptidase_S9_N"/>
    <property type="match status" value="1"/>
</dbReference>
<evidence type="ECO:0000256" key="4">
    <source>
        <dbReference type="ARBA" id="ARBA00022825"/>
    </source>
</evidence>
<organism evidence="7 8">
    <name type="scientific">Leucothrix pacifica</name>
    <dbReference type="NCBI Taxonomy" id="1247513"/>
    <lineage>
        <taxon>Bacteria</taxon>
        <taxon>Pseudomonadati</taxon>
        <taxon>Pseudomonadota</taxon>
        <taxon>Gammaproteobacteria</taxon>
        <taxon>Thiotrichales</taxon>
        <taxon>Thiotrichaceae</taxon>
        <taxon>Leucothrix</taxon>
    </lineage>
</organism>
<proteinExistence type="inferred from homology"/>
<dbReference type="InterPro" id="IPR023302">
    <property type="entry name" value="Pept_S9A_N"/>
</dbReference>
<dbReference type="InterPro" id="IPR029058">
    <property type="entry name" value="AB_hydrolase_fold"/>
</dbReference>
<dbReference type="RefSeq" id="WP_109837672.1">
    <property type="nucleotide sequence ID" value="NZ_QGKM01000027.1"/>
</dbReference>
<feature type="domain" description="Peptidase S9A N-terminal" evidence="6">
    <location>
        <begin position="9"/>
        <end position="410"/>
    </location>
</feature>
<keyword evidence="4" id="KW-0720">Serine protease</keyword>
<dbReference type="InterPro" id="IPR051543">
    <property type="entry name" value="Serine_Peptidase_S9A"/>
</dbReference>
<dbReference type="Pfam" id="PF00326">
    <property type="entry name" value="Peptidase_S9"/>
    <property type="match status" value="1"/>
</dbReference>
<evidence type="ECO:0000259" key="6">
    <source>
        <dbReference type="Pfam" id="PF02897"/>
    </source>
</evidence>
<evidence type="ECO:0000313" key="8">
    <source>
        <dbReference type="Proteomes" id="UP000245539"/>
    </source>
</evidence>
<dbReference type="Gene3D" id="2.130.10.120">
    <property type="entry name" value="Prolyl oligopeptidase, N-terminal domain"/>
    <property type="match status" value="1"/>
</dbReference>
<dbReference type="GO" id="GO:0004252">
    <property type="term" value="F:serine-type endopeptidase activity"/>
    <property type="evidence" value="ECO:0007669"/>
    <property type="project" value="UniProtKB-EC"/>
</dbReference>
<dbReference type="EMBL" id="QGKM01000027">
    <property type="protein sequence ID" value="PWQ97215.1"/>
    <property type="molecule type" value="Genomic_DNA"/>
</dbReference>
<dbReference type="GO" id="GO:0006508">
    <property type="term" value="P:proteolysis"/>
    <property type="evidence" value="ECO:0007669"/>
    <property type="project" value="UniProtKB-KW"/>
</dbReference>
<dbReference type="Gene3D" id="3.40.50.1820">
    <property type="entry name" value="alpha/beta hydrolase"/>
    <property type="match status" value="1"/>
</dbReference>
<dbReference type="EC" id="3.4.21.83" evidence="7"/>
<dbReference type="PANTHER" id="PTHR11757">
    <property type="entry name" value="PROTEASE FAMILY S9A OLIGOPEPTIDASE"/>
    <property type="match status" value="1"/>
</dbReference>
<dbReference type="InterPro" id="IPR002470">
    <property type="entry name" value="Peptidase_S9A"/>
</dbReference>
<protein>
    <submittedName>
        <fullName evidence="7">Oligopeptidase B</fullName>
        <ecNumber evidence="7">3.4.21.83</ecNumber>
    </submittedName>
</protein>
<feature type="domain" description="Peptidase S9 prolyl oligopeptidase catalytic" evidence="5">
    <location>
        <begin position="469"/>
        <end position="684"/>
    </location>
</feature>
<dbReference type="SUPFAM" id="SSF53474">
    <property type="entry name" value="alpha/beta-Hydrolases"/>
    <property type="match status" value="1"/>
</dbReference>
<dbReference type="Proteomes" id="UP000245539">
    <property type="component" value="Unassembled WGS sequence"/>
</dbReference>
<dbReference type="PRINTS" id="PR00862">
    <property type="entry name" value="PROLIGOPTASE"/>
</dbReference>
<reference evidence="7 8" key="1">
    <citation type="submission" date="2018-05" db="EMBL/GenBank/DDBJ databases">
        <title>Leucothrix arctica sp. nov., isolated from Arctic seawater.</title>
        <authorList>
            <person name="Choi A."/>
            <person name="Baek K."/>
        </authorList>
    </citation>
    <scope>NUCLEOTIDE SEQUENCE [LARGE SCALE GENOMIC DNA]</scope>
    <source>
        <strain evidence="7 8">JCM 18388</strain>
    </source>
</reference>
<keyword evidence="8" id="KW-1185">Reference proteome</keyword>
<keyword evidence="3 7" id="KW-0378">Hydrolase</keyword>
<gene>
    <name evidence="7" type="ORF">DKW60_10820</name>
</gene>
<dbReference type="AlphaFoldDB" id="A0A317CEY6"/>
<dbReference type="InterPro" id="IPR001375">
    <property type="entry name" value="Peptidase_S9_cat"/>
</dbReference>
<comment type="similarity">
    <text evidence="1">Belongs to the peptidase S9A family.</text>
</comment>